<gene>
    <name evidence="1" type="ORF">CCMP2556_LOCUS3480</name>
</gene>
<dbReference type="Proteomes" id="UP001642484">
    <property type="component" value="Unassembled WGS sequence"/>
</dbReference>
<protein>
    <submittedName>
        <fullName evidence="1">Uncharacterized protein</fullName>
    </submittedName>
</protein>
<reference evidence="1 2" key="1">
    <citation type="submission" date="2024-02" db="EMBL/GenBank/DDBJ databases">
        <authorList>
            <person name="Chen Y."/>
            <person name="Shah S."/>
            <person name="Dougan E. K."/>
            <person name="Thang M."/>
            <person name="Chan C."/>
        </authorList>
    </citation>
    <scope>NUCLEOTIDE SEQUENCE [LARGE SCALE GENOMIC DNA]</scope>
</reference>
<dbReference type="EMBL" id="CAXAMN010001370">
    <property type="protein sequence ID" value="CAK8994033.1"/>
    <property type="molecule type" value="Genomic_DNA"/>
</dbReference>
<organism evidence="1 2">
    <name type="scientific">Durusdinium trenchii</name>
    <dbReference type="NCBI Taxonomy" id="1381693"/>
    <lineage>
        <taxon>Eukaryota</taxon>
        <taxon>Sar</taxon>
        <taxon>Alveolata</taxon>
        <taxon>Dinophyceae</taxon>
        <taxon>Suessiales</taxon>
        <taxon>Symbiodiniaceae</taxon>
        <taxon>Durusdinium</taxon>
    </lineage>
</organism>
<proteinExistence type="predicted"/>
<evidence type="ECO:0000313" key="2">
    <source>
        <dbReference type="Proteomes" id="UP001642484"/>
    </source>
</evidence>
<evidence type="ECO:0000313" key="1">
    <source>
        <dbReference type="EMBL" id="CAK8994033.1"/>
    </source>
</evidence>
<keyword evidence="2" id="KW-1185">Reference proteome</keyword>
<comment type="caution">
    <text evidence="1">The sequence shown here is derived from an EMBL/GenBank/DDBJ whole genome shotgun (WGS) entry which is preliminary data.</text>
</comment>
<name>A0ABP0HV10_9DINO</name>
<sequence length="336" mass="37342">MSMATAETTGATAWEFESVVATASEAPTDESELDIPMEIGKMVAVAPMRAIPGTSPGPPLGGLLAGTPPGPPPPGALDKAWEIRPYCHMESQYFLLPQDDDHLILLKHVHIIDDKVSGEAGKGKTPLGRVVATMFSRYYGGEGQGTFRTTSDLDFFKGIPFTKTARRLRWQKPDILLDTSKPKLQNFKQGERLQEAKIVTMKKKLDNKKRRQERYHDGHAFFARETHSDPVNVDTDRASMGWTNWDIEKKESIKVKKEQENPSAKLGLLHADDDETLEQALENAMDHENNVQALAWRLTKSDDSAVVASLVSARSDGILSLLSHNSTRWAYAARYD</sequence>
<accession>A0ABP0HV10</accession>